<accession>A0A3P6TT59</accession>
<dbReference type="Gene3D" id="3.50.30.30">
    <property type="match status" value="1"/>
</dbReference>
<dbReference type="InterPro" id="IPR003137">
    <property type="entry name" value="PA_domain"/>
</dbReference>
<dbReference type="PANTHER" id="PTHR45679">
    <property type="entry name" value="ER DEGRADATION-ENHANCING ALPHA-MANNOSIDASE-LIKE PROTEIN 2"/>
    <property type="match status" value="1"/>
</dbReference>
<feature type="compositionally biased region" description="Acidic residues" evidence="8">
    <location>
        <begin position="733"/>
        <end position="746"/>
    </location>
</feature>
<feature type="active site" evidence="5">
    <location>
        <position position="403"/>
    </location>
</feature>
<dbReference type="Proteomes" id="UP000277928">
    <property type="component" value="Unassembled WGS sequence"/>
</dbReference>
<comment type="subcellular location">
    <subcellularLocation>
        <location evidence="1">Endoplasmic reticulum</location>
    </subcellularLocation>
</comment>
<evidence type="ECO:0000313" key="12">
    <source>
        <dbReference type="EMBL" id="VDK69408.1"/>
    </source>
</evidence>
<feature type="region of interest" description="Disordered" evidence="8">
    <location>
        <begin position="727"/>
        <end position="747"/>
    </location>
</feature>
<evidence type="ECO:0000256" key="8">
    <source>
        <dbReference type="SAM" id="MobiDB-lite"/>
    </source>
</evidence>
<dbReference type="OrthoDB" id="8118055at2759"/>
<keyword evidence="9" id="KW-0472">Membrane</keyword>
<dbReference type="GO" id="GO:0004571">
    <property type="term" value="F:mannosyl-oligosaccharide 1,2-alpha-mannosidase activity"/>
    <property type="evidence" value="ECO:0007669"/>
    <property type="project" value="InterPro"/>
</dbReference>
<dbReference type="Gene3D" id="1.50.10.10">
    <property type="match status" value="1"/>
</dbReference>
<dbReference type="InterPro" id="IPR036026">
    <property type="entry name" value="Seven-hairpin_glycosidases"/>
</dbReference>
<evidence type="ECO:0000256" key="2">
    <source>
        <dbReference type="ARBA" id="ARBA00007658"/>
    </source>
</evidence>
<organism evidence="12 13">
    <name type="scientific">Litomosoides sigmodontis</name>
    <name type="common">Filarial nematode worm</name>
    <dbReference type="NCBI Taxonomy" id="42156"/>
    <lineage>
        <taxon>Eukaryota</taxon>
        <taxon>Metazoa</taxon>
        <taxon>Ecdysozoa</taxon>
        <taxon>Nematoda</taxon>
        <taxon>Chromadorea</taxon>
        <taxon>Rhabditida</taxon>
        <taxon>Spirurina</taxon>
        <taxon>Spiruromorpha</taxon>
        <taxon>Filarioidea</taxon>
        <taxon>Onchocercidae</taxon>
        <taxon>Litomosoides</taxon>
    </lineage>
</organism>
<evidence type="ECO:0000256" key="9">
    <source>
        <dbReference type="SAM" id="Phobius"/>
    </source>
</evidence>
<keyword evidence="4" id="KW-0325">Glycoprotein</keyword>
<evidence type="ECO:0000256" key="3">
    <source>
        <dbReference type="ARBA" id="ARBA00022824"/>
    </source>
</evidence>
<feature type="active site" description="Proton donor" evidence="5">
    <location>
        <position position="385"/>
    </location>
</feature>
<keyword evidence="6" id="KW-0106">Calcium</keyword>
<keyword evidence="6" id="KW-0479">Metal-binding</keyword>
<feature type="chain" id="PRO_5018234683" description="alpha-1,2-Mannosidase" evidence="10">
    <location>
        <begin position="17"/>
        <end position="1083"/>
    </location>
</feature>
<sequence>MYTVYILYIYIGLVTCDRTDGSEKIDRIALRLQAKEMFMHGYNSYMKYAYPHDELMPLSCKGRQRGVTPPRGDVDDALGNFSLTLVDSLDSLVVLGELDEFEKSVERIVTNVRFDSNLVVSVFETNIRMVGGLISGKADFSVLTVGLELLIIIICVTGHIMAKLVQSKDEKRLKWYKDELLQMAADLADKLLPAFNTTSGIPYSRINLKYGMLDFLRQQHDTCTACGGTMILEFAALSRLTGRPIYEEKARKAMDFLWAQRHRGSDLMGTVLNVHSGDWIRRDAGIGAGIDSYYEYCLKAYILLGDEGYLYRFNKHYDAIMRYVNKGPLFIDVHMHKPTVAARTYMDSLLAFWPGIQVLKGDLKAAIEFHETLYQVIKRHKFLPEAFTHDLQVHWAQHPIRPEFIESTYLLYRATKDKHYLRVAQNILDSMNKFLRVECGFAAVKDIRSMNHEDRMDSFVLSETLKYLYMIFTDSSDLPIDLDNYVLTTEAHFIPLSIGDTDNSEKLPRRLIIDPDEIIDDENAVIAKKFRSACPATVTNEKYDNLPAYAEGLRNTVQSVVSELTKNSESTSSCSGMPKRLSAWSFSATNAEHMKQLKQMGIQMEFQVDGRVHLTHSPDSGEVNEFTTETETVLAESDNMLNSVCMLDSAASVEKQTNIYIVHPSHAAVTQSLSIIMLVVLLWLSVMIVAAIVVCVVVCVYRILAMRQPLAKPNNIEGPETSECVVIKGDNENNGDDDGRDDDDSDGNAVSPKWAVLGSEFIQEMIVMAGSEKYGFGFNGDRIVQVVSQPIFGMLHWRAVSAQFGQDLNYKAVIAEVQIAMPFRACGPLTNARRMNGRIAVVQRQDCMFQEKARYVQQSGAVGIIIIDNTVGTSIDVLPPFAMSGDQTIKDDIVIPVVFLYNKEGLAFMDHIIHYPNALVRLSDRLSNPSYLFEDFACYGTNKYPSSKLGFVEDTDYSGDVIVIDSSLPAVLLNFRFASINAGNNTEDKQKVVEENVEEMQKLYNLATESDTVVFYNVIRHIGYWQLGLSTQPTETQLRKFFLLIPTVVRIQQSTHNPATLLGSITTVSCRSWNKLFNCQRIR</sequence>
<keyword evidence="9" id="KW-1133">Transmembrane helix</keyword>
<dbReference type="InterPro" id="IPR001382">
    <property type="entry name" value="Glyco_hydro_47"/>
</dbReference>
<feature type="signal peptide" evidence="10">
    <location>
        <begin position="1"/>
        <end position="16"/>
    </location>
</feature>
<comment type="similarity">
    <text evidence="2 7">Belongs to the glycosyl hydrolase 47 family.</text>
</comment>
<evidence type="ECO:0000256" key="1">
    <source>
        <dbReference type="ARBA" id="ARBA00004240"/>
    </source>
</evidence>
<feature type="domain" description="PA" evidence="11">
    <location>
        <begin position="830"/>
        <end position="907"/>
    </location>
</feature>
<protein>
    <recommendedName>
        <fullName evidence="7">alpha-1,2-Mannosidase</fullName>
        <ecNumber evidence="7">3.2.1.-</ecNumber>
    </recommendedName>
</protein>
<dbReference type="SUPFAM" id="SSF48225">
    <property type="entry name" value="Seven-hairpin glycosidases"/>
    <property type="match status" value="1"/>
</dbReference>
<dbReference type="Pfam" id="PF01532">
    <property type="entry name" value="Glyco_hydro_47"/>
    <property type="match status" value="1"/>
</dbReference>
<dbReference type="GO" id="GO:1904380">
    <property type="term" value="P:endoplasmic reticulum mannose trimming"/>
    <property type="evidence" value="ECO:0007669"/>
    <property type="project" value="InterPro"/>
</dbReference>
<feature type="active site" evidence="5">
    <location>
        <position position="291"/>
    </location>
</feature>
<dbReference type="GO" id="GO:0005509">
    <property type="term" value="F:calcium ion binding"/>
    <property type="evidence" value="ECO:0007669"/>
    <property type="project" value="InterPro"/>
</dbReference>
<keyword evidence="7" id="KW-0378">Hydrolase</keyword>
<evidence type="ECO:0000256" key="5">
    <source>
        <dbReference type="PIRSR" id="PIRSR601382-1"/>
    </source>
</evidence>
<reference evidence="12 13" key="1">
    <citation type="submission" date="2018-08" db="EMBL/GenBank/DDBJ databases">
        <authorList>
            <person name="Laetsch R D."/>
            <person name="Stevens L."/>
            <person name="Kumar S."/>
            <person name="Blaxter L. M."/>
        </authorList>
    </citation>
    <scope>NUCLEOTIDE SEQUENCE [LARGE SCALE GENOMIC DNA]</scope>
</reference>
<feature type="binding site" evidence="6">
    <location>
        <position position="489"/>
    </location>
    <ligand>
        <name>Ca(2+)</name>
        <dbReference type="ChEBI" id="CHEBI:29108"/>
    </ligand>
</feature>
<dbReference type="GO" id="GO:0005975">
    <property type="term" value="P:carbohydrate metabolic process"/>
    <property type="evidence" value="ECO:0007669"/>
    <property type="project" value="InterPro"/>
</dbReference>
<dbReference type="SUPFAM" id="SSF52025">
    <property type="entry name" value="PA domain"/>
    <property type="match status" value="1"/>
</dbReference>
<gene>
    <name evidence="12" type="ORF">NLS_LOCUS757</name>
</gene>
<keyword evidence="13" id="KW-1185">Reference proteome</keyword>
<dbReference type="InterPro" id="IPR044674">
    <property type="entry name" value="EDEM1/2/3"/>
</dbReference>
<feature type="transmembrane region" description="Helical" evidence="9">
    <location>
        <begin position="675"/>
        <end position="704"/>
    </location>
</feature>
<dbReference type="STRING" id="42156.A0A3P6TT59"/>
<feature type="active site" description="Proton donor" evidence="5">
    <location>
        <position position="124"/>
    </location>
</feature>
<keyword evidence="9" id="KW-0812">Transmembrane</keyword>
<feature type="transmembrane region" description="Helical" evidence="9">
    <location>
        <begin position="138"/>
        <end position="162"/>
    </location>
</feature>
<dbReference type="AlphaFoldDB" id="A0A3P6TT59"/>
<keyword evidence="7" id="KW-0326">Glycosidase</keyword>
<name>A0A3P6TT59_LITSI</name>
<dbReference type="GO" id="GO:0016020">
    <property type="term" value="C:membrane"/>
    <property type="evidence" value="ECO:0007669"/>
    <property type="project" value="InterPro"/>
</dbReference>
<evidence type="ECO:0000256" key="7">
    <source>
        <dbReference type="RuleBase" id="RU361193"/>
    </source>
</evidence>
<dbReference type="InterPro" id="IPR046450">
    <property type="entry name" value="PA_dom_sf"/>
</dbReference>
<dbReference type="PANTHER" id="PTHR45679:SF2">
    <property type="entry name" value="ER DEGRADATION-ENHANCING ALPHA-MANNOSIDASE-LIKE PROTEIN 3"/>
    <property type="match status" value="1"/>
</dbReference>
<proteinExistence type="inferred from homology"/>
<evidence type="ECO:0000256" key="6">
    <source>
        <dbReference type="PIRSR" id="PIRSR601382-2"/>
    </source>
</evidence>
<dbReference type="EC" id="3.2.1.-" evidence="7"/>
<dbReference type="OMA" id="MTHEDRM"/>
<evidence type="ECO:0000256" key="4">
    <source>
        <dbReference type="ARBA" id="ARBA00023180"/>
    </source>
</evidence>
<dbReference type="InterPro" id="IPR012341">
    <property type="entry name" value="6hp_glycosidase-like_sf"/>
</dbReference>
<comment type="cofactor">
    <cofactor evidence="6">
        <name>Ca(2+)</name>
        <dbReference type="ChEBI" id="CHEBI:29108"/>
    </cofactor>
</comment>
<evidence type="ECO:0000259" key="11">
    <source>
        <dbReference type="Pfam" id="PF02225"/>
    </source>
</evidence>
<evidence type="ECO:0000256" key="10">
    <source>
        <dbReference type="SAM" id="SignalP"/>
    </source>
</evidence>
<dbReference type="EMBL" id="UYRX01000021">
    <property type="protein sequence ID" value="VDK69408.1"/>
    <property type="molecule type" value="Genomic_DNA"/>
</dbReference>
<keyword evidence="3" id="KW-0256">Endoplasmic reticulum</keyword>
<dbReference type="PRINTS" id="PR00747">
    <property type="entry name" value="GLYHDRLASE47"/>
</dbReference>
<dbReference type="Pfam" id="PF02225">
    <property type="entry name" value="PA"/>
    <property type="match status" value="1"/>
</dbReference>
<dbReference type="GO" id="GO:0044322">
    <property type="term" value="C:endoplasmic reticulum quality control compartment"/>
    <property type="evidence" value="ECO:0007669"/>
    <property type="project" value="GOC"/>
</dbReference>
<keyword evidence="10" id="KW-0732">Signal</keyword>
<evidence type="ECO:0000313" key="13">
    <source>
        <dbReference type="Proteomes" id="UP000277928"/>
    </source>
</evidence>